<dbReference type="Proteomes" id="UP000198748">
    <property type="component" value="Unassembled WGS sequence"/>
</dbReference>
<gene>
    <name evidence="2" type="ORF">SAMN04487996_12822</name>
</gene>
<feature type="domain" description="Chorismate-utilising enzyme C-terminal" evidence="1">
    <location>
        <begin position="78"/>
        <end position="321"/>
    </location>
</feature>
<dbReference type="STRING" id="659014.SAMN04487996_12822"/>
<dbReference type="GO" id="GO:0000162">
    <property type="term" value="P:L-tryptophan biosynthetic process"/>
    <property type="evidence" value="ECO:0007669"/>
    <property type="project" value="TreeGrafter"/>
</dbReference>
<evidence type="ECO:0000313" key="3">
    <source>
        <dbReference type="Proteomes" id="UP000198748"/>
    </source>
</evidence>
<reference evidence="3" key="1">
    <citation type="submission" date="2016-10" db="EMBL/GenBank/DDBJ databases">
        <authorList>
            <person name="Varghese N."/>
            <person name="Submissions S."/>
        </authorList>
    </citation>
    <scope>NUCLEOTIDE SEQUENCE [LARGE SCALE GENOMIC DNA]</scope>
    <source>
        <strain evidence="3">DSM 25329</strain>
    </source>
</reference>
<dbReference type="PANTHER" id="PTHR11236:SF50">
    <property type="entry name" value="AMINODEOXYCHORISMATE SYNTHASE COMPONENT 1"/>
    <property type="match status" value="1"/>
</dbReference>
<dbReference type="PRINTS" id="PR00095">
    <property type="entry name" value="ANTSNTHASEI"/>
</dbReference>
<evidence type="ECO:0000259" key="1">
    <source>
        <dbReference type="Pfam" id="PF00425"/>
    </source>
</evidence>
<dbReference type="InterPro" id="IPR019999">
    <property type="entry name" value="Anth_synth_I-like"/>
</dbReference>
<name>A0A1G7ZGI2_9BACT</name>
<accession>A0A1G7ZGI2</accession>
<dbReference type="Pfam" id="PF00425">
    <property type="entry name" value="Chorismate_bind"/>
    <property type="match status" value="1"/>
</dbReference>
<dbReference type="EMBL" id="FNAN01000028">
    <property type="protein sequence ID" value="SDH07697.1"/>
    <property type="molecule type" value="Genomic_DNA"/>
</dbReference>
<dbReference type="InterPro" id="IPR005801">
    <property type="entry name" value="ADC_synthase"/>
</dbReference>
<dbReference type="PANTHER" id="PTHR11236">
    <property type="entry name" value="AMINOBENZOATE/ANTHRANILATE SYNTHASE"/>
    <property type="match status" value="1"/>
</dbReference>
<dbReference type="AlphaFoldDB" id="A0A1G7ZGI2"/>
<sequence>MENAVGDFTEKLNEWGKAKTPFFFLVDYQFQKPLAWKLDEVDPAAILFNLNGFTNDHEVFRGNLPEHIQFDKHPLPFEAYRPKFQCVLNHLNAGNSFLVNLSVPTPIDTNLTLEQIFRHSEAPYRLLFKNRFVCFSPEIFVRIQGDRIASFPMKGTIDASVPNAEQVILSDYKEAAEHATIVDLIRNDLSMVAEKVWVERYRYIDRIQASDKTLLQVSSEIAGTLPADFNGQYGDLLKKLLPAGSITGAPKPRTLEIIEEAEQYNRGYYTGVMGYFDGQNFESAVMIRFIEQQDHELVFKSGGGITALSNAKSEYQEVIDKVYLPFSHTPHAVL</sequence>
<dbReference type="GO" id="GO:0046820">
    <property type="term" value="F:4-amino-4-deoxychorismate synthase activity"/>
    <property type="evidence" value="ECO:0007669"/>
    <property type="project" value="TreeGrafter"/>
</dbReference>
<organism evidence="2 3">
    <name type="scientific">Dyadobacter soli</name>
    <dbReference type="NCBI Taxonomy" id="659014"/>
    <lineage>
        <taxon>Bacteria</taxon>
        <taxon>Pseudomonadati</taxon>
        <taxon>Bacteroidota</taxon>
        <taxon>Cytophagia</taxon>
        <taxon>Cytophagales</taxon>
        <taxon>Spirosomataceae</taxon>
        <taxon>Dyadobacter</taxon>
    </lineage>
</organism>
<dbReference type="Gene3D" id="3.60.120.10">
    <property type="entry name" value="Anthranilate synthase"/>
    <property type="match status" value="1"/>
</dbReference>
<dbReference type="RefSeq" id="WP_090157313.1">
    <property type="nucleotide sequence ID" value="NZ_FNAN01000028.1"/>
</dbReference>
<protein>
    <submittedName>
        <fullName evidence="2">Para-aminobenzoate synthetase component 1</fullName>
    </submittedName>
</protein>
<proteinExistence type="predicted"/>
<dbReference type="InterPro" id="IPR015890">
    <property type="entry name" value="Chorismate_C"/>
</dbReference>
<keyword evidence="3" id="KW-1185">Reference proteome</keyword>
<dbReference type="OrthoDB" id="9803598at2"/>
<dbReference type="SUPFAM" id="SSF56322">
    <property type="entry name" value="ADC synthase"/>
    <property type="match status" value="1"/>
</dbReference>
<evidence type="ECO:0000313" key="2">
    <source>
        <dbReference type="EMBL" id="SDH07697.1"/>
    </source>
</evidence>
<dbReference type="NCBIfam" id="NF005486">
    <property type="entry name" value="PRK07093.1"/>
    <property type="match status" value="1"/>
</dbReference>